<keyword evidence="4" id="KW-1185">Reference proteome</keyword>
<organism evidence="3 4">
    <name type="scientific">Neogobius melanostomus</name>
    <name type="common">round goby</name>
    <dbReference type="NCBI Taxonomy" id="47308"/>
    <lineage>
        <taxon>Eukaryota</taxon>
        <taxon>Metazoa</taxon>
        <taxon>Chordata</taxon>
        <taxon>Craniata</taxon>
        <taxon>Vertebrata</taxon>
        <taxon>Euteleostomi</taxon>
        <taxon>Actinopterygii</taxon>
        <taxon>Neopterygii</taxon>
        <taxon>Teleostei</taxon>
        <taxon>Neoteleostei</taxon>
        <taxon>Acanthomorphata</taxon>
        <taxon>Gobiaria</taxon>
        <taxon>Gobiiformes</taxon>
        <taxon>Gobioidei</taxon>
        <taxon>Gobiidae</taxon>
        <taxon>Benthophilinae</taxon>
        <taxon>Neogobiini</taxon>
        <taxon>Neogobius</taxon>
    </lineage>
</organism>
<evidence type="ECO:0000313" key="4">
    <source>
        <dbReference type="Proteomes" id="UP000694523"/>
    </source>
</evidence>
<dbReference type="InterPro" id="IPR026960">
    <property type="entry name" value="RVT-Znf"/>
</dbReference>
<dbReference type="Pfam" id="PF13966">
    <property type="entry name" value="zf-RVT"/>
    <property type="match status" value="1"/>
</dbReference>
<dbReference type="Ensembl" id="ENSNMLT00000022723.1">
    <property type="protein sequence ID" value="ENSNMLP00000020250.1"/>
    <property type="gene ID" value="ENSNMLG00000013214.1"/>
</dbReference>
<protein>
    <recommendedName>
        <fullName evidence="2">Reverse transcriptase domain-containing protein</fullName>
    </recommendedName>
</protein>
<dbReference type="PROSITE" id="PS50878">
    <property type="entry name" value="RT_POL"/>
    <property type="match status" value="1"/>
</dbReference>
<dbReference type="CDD" id="cd09076">
    <property type="entry name" value="L1-EN"/>
    <property type="match status" value="1"/>
</dbReference>
<dbReference type="SUPFAM" id="SSF56219">
    <property type="entry name" value="DNase I-like"/>
    <property type="match status" value="1"/>
</dbReference>
<dbReference type="Pfam" id="PF00078">
    <property type="entry name" value="RVT_1"/>
    <property type="match status" value="1"/>
</dbReference>
<dbReference type="InterPro" id="IPR000477">
    <property type="entry name" value="RT_dom"/>
</dbReference>
<proteinExistence type="predicted"/>
<feature type="coiled-coil region" evidence="1">
    <location>
        <begin position="764"/>
        <end position="791"/>
    </location>
</feature>
<evidence type="ECO:0000259" key="2">
    <source>
        <dbReference type="PROSITE" id="PS50878"/>
    </source>
</evidence>
<dbReference type="GO" id="GO:0003824">
    <property type="term" value="F:catalytic activity"/>
    <property type="evidence" value="ECO:0007669"/>
    <property type="project" value="InterPro"/>
</dbReference>
<dbReference type="PANTHER" id="PTHR31635">
    <property type="entry name" value="REVERSE TRANSCRIPTASE DOMAIN-CONTAINING PROTEIN-RELATED"/>
    <property type="match status" value="1"/>
</dbReference>
<dbReference type="InterPro" id="IPR005135">
    <property type="entry name" value="Endo/exonuclease/phosphatase"/>
</dbReference>
<dbReference type="InterPro" id="IPR036691">
    <property type="entry name" value="Endo/exonu/phosph_ase_sf"/>
</dbReference>
<dbReference type="PANTHER" id="PTHR31635:SF196">
    <property type="entry name" value="REVERSE TRANSCRIPTASE DOMAIN-CONTAINING PROTEIN-RELATED"/>
    <property type="match status" value="1"/>
</dbReference>
<dbReference type="CDD" id="cd01650">
    <property type="entry name" value="RT_nLTR_like"/>
    <property type="match status" value="1"/>
</dbReference>
<evidence type="ECO:0000313" key="3">
    <source>
        <dbReference type="Ensembl" id="ENSNMLP00000020250.1"/>
    </source>
</evidence>
<dbReference type="InterPro" id="IPR043502">
    <property type="entry name" value="DNA/RNA_pol_sf"/>
</dbReference>
<name>A0A8C6THA4_9GOBI</name>
<reference evidence="3" key="2">
    <citation type="submission" date="2025-09" db="UniProtKB">
        <authorList>
            <consortium name="Ensembl"/>
        </authorList>
    </citation>
    <scope>IDENTIFICATION</scope>
</reference>
<keyword evidence="1" id="KW-0175">Coiled coil</keyword>
<dbReference type="Pfam" id="PF03372">
    <property type="entry name" value="Exo_endo_phos"/>
    <property type="match status" value="1"/>
</dbReference>
<reference evidence="3" key="1">
    <citation type="submission" date="2025-08" db="UniProtKB">
        <authorList>
            <consortium name="Ensembl"/>
        </authorList>
    </citation>
    <scope>IDENTIFICATION</scope>
</reference>
<dbReference type="Proteomes" id="UP000694523">
    <property type="component" value="Unplaced"/>
</dbReference>
<dbReference type="Gene3D" id="3.60.10.10">
    <property type="entry name" value="Endonuclease/exonuclease/phosphatase"/>
    <property type="match status" value="1"/>
</dbReference>
<evidence type="ECO:0000256" key="1">
    <source>
        <dbReference type="SAM" id="Coils"/>
    </source>
</evidence>
<feature type="domain" description="Reverse transcriptase" evidence="2">
    <location>
        <begin position="495"/>
        <end position="762"/>
    </location>
</feature>
<dbReference type="SUPFAM" id="SSF56672">
    <property type="entry name" value="DNA/RNA polymerases"/>
    <property type="match status" value="1"/>
</dbReference>
<dbReference type="AlphaFoldDB" id="A0A8C6THA4"/>
<accession>A0A8C6THA4</accession>
<sequence length="1236" mass="144852">MSIVFSSLNVRGLKNNIKRKAMFLFCKEVKANLFLLQETHSNKDDEKFWKQQWGDNILYSHGTSHSAGVMILFFRFTGRIIDYKSDEEGHWLMVVVEIFDFKMILINVYGYNNRSLNRNMMLKLTQAIREWSAAYGTDNIITGGDFNMAPNSWLDRRPPKGSQPVYDDTVNNFCLSNNLIDYWRVTNPNTMQFTWISPADANLCSRLDYWLLSPNITNLTPKCDVQSSPLTDHCLIGLSLTIIKQKQKSNNIWKFNNTLLLNEEFCNQIRILCLEINDLDLSDISKWEWFKFRVKQQAIEMGKKIANNRKLKQKELVEKISLLCGKPNITVEETEDLHILQNRLDDIYLEKAKGAFVRSKAKWIEQGEKNSSYFYSLEKRRQTKKCITKLNQNGIIIQDTNLITEEVCQFYSNLYKRKFQSGDCDAFMKSVNENITKLTDEDNLLLERDVTLKEVEMALKQMKNGKSPGIDGLSVEFFKTFWTDIKNLLFNAYLDCIKNGQLSPTMKTGLITLLPKPNKDLLLLDNWRPITLLCNDYKLLALVYANRVKNVLNKLIDEFQSAFIKGRHIHNNVRLIMDMLDYQSLINTESLILFIDFFKAFDSVEHDFLLKSLQLFGFGNNFCKVIRMFYDQIYSYISLQSGITPRINVSCGIRQGCPISPKLFILCTQLLAYSVVNNKDLEGITVCDTELKISQFADDTVLFIKDKSILQKALDVISVFSRASGLCLNLKKCEILPLYNCTETEMERIPVKNDVKYLGILLSKNLEIRESKNIKERLEEIKRNLNHWLTRDLTILGRNLLSKSEGISKLIYPSYSLYISPQNIRKANTIIYQFIWRNKTYYIKKSQLVKDYNKGGLKTIDFESMVGVFRINWLKAFLDKPDSLWFHIPRNIFAKVGGLEFLLKCDFEVSKLPVKLSEYHKQVLHYWKMVFTHNFTPHGSTLWNNRVITISRKTLFFRSWFEKGIVFITDILDEQGNFLRFTDFGTKFNIQSSIRDYNKVCKAIPIALLNMIQNYLHYSKSQINLPKLHLNQIPLNSKKCNNNYICKILKHKLFHDFDQNVKVRHYDDKITNKYIKFMKWPIPPKIKEMQFKIINGYYPTAEMLKKRFGFEVEPCVFCSQEEETTEHLFFSCSVIKGFWQDVVNWLKTKIKKTKQLNLQQILFGNDDLPRELFRIYNIIIIMGKYHIHKSKWQNKNPSLIVFKIELREYFASLKLLKDSSSFIYSLCEDVSEYLSF</sequence>